<dbReference type="SUPFAM" id="SSF56059">
    <property type="entry name" value="Glutathione synthetase ATP-binding domain-like"/>
    <property type="match status" value="1"/>
</dbReference>
<comment type="caution">
    <text evidence="1">The sequence shown here is derived from an EMBL/GenBank/DDBJ whole genome shotgun (WGS) entry which is preliminary data.</text>
</comment>
<sequence>MLGFKMFRAIPDANYLQLKYKLIMGRKLNLKNPKTFNEKLQWLKLNDRRPEYTMLVDKYEVRQYIKETIGEEYLIPLLGVYNNFDEIDFDVLPNKFVLKPNHTSGDVFICRDKSKINYRELKSEVDKWLQREYYWLHREWPYKNVKPKIVCEKYMVDESGVDLKDYKFMSFNGEVRCSFVGLNRQSETGLNIDFYDLEWELMPFERHYPNSGIKLEKPQNYKKMIEFAELLSRELPFVRVDFYEINGKVYFGELTFYPGSGFEEFTPESYDGLLGSWIDLKK</sequence>
<dbReference type="InterPro" id="IPR029465">
    <property type="entry name" value="ATPgrasp_TupA"/>
</dbReference>
<dbReference type="EMBL" id="WBPI01000003">
    <property type="protein sequence ID" value="KAB2453081.1"/>
    <property type="molecule type" value="Genomic_DNA"/>
</dbReference>
<protein>
    <submittedName>
        <fullName evidence="1">Glycosyl transferase</fullName>
    </submittedName>
</protein>
<gene>
    <name evidence="1" type="ORF">F8165_04570</name>
</gene>
<evidence type="ECO:0000313" key="2">
    <source>
        <dbReference type="Proteomes" id="UP000461739"/>
    </source>
</evidence>
<reference evidence="1 2" key="1">
    <citation type="submission" date="2019-10" db="EMBL/GenBank/DDBJ databases">
        <title>Bacillus from the desert of Cuatro Cinegas, Coahuila.</title>
        <authorList>
            <person name="Olmedo-Alvarez G."/>
            <person name="Saldana S."/>
            <person name="Barcelo D."/>
        </authorList>
    </citation>
    <scope>NUCLEOTIDE SEQUENCE [LARGE SCALE GENOMIC DNA]</scope>
    <source>
        <strain evidence="1 2">CH316_11T</strain>
    </source>
</reference>
<dbReference type="Proteomes" id="UP000461739">
    <property type="component" value="Unassembled WGS sequence"/>
</dbReference>
<accession>A0AAN6B9H1</accession>
<proteinExistence type="predicted"/>
<dbReference type="Pfam" id="PF14305">
    <property type="entry name" value="ATPgrasp_TupA"/>
    <property type="match status" value="1"/>
</dbReference>
<evidence type="ECO:0000313" key="1">
    <source>
        <dbReference type="EMBL" id="KAB2453081.1"/>
    </source>
</evidence>
<keyword evidence="1" id="KW-0808">Transferase</keyword>
<dbReference type="GO" id="GO:0016740">
    <property type="term" value="F:transferase activity"/>
    <property type="evidence" value="ECO:0007669"/>
    <property type="project" value="UniProtKB-KW"/>
</dbReference>
<name>A0AAN6B9H1_BACCE</name>
<dbReference type="AlphaFoldDB" id="A0AAN6B9H1"/>
<organism evidence="1 2">
    <name type="scientific">Bacillus cereus</name>
    <dbReference type="NCBI Taxonomy" id="1396"/>
    <lineage>
        <taxon>Bacteria</taxon>
        <taxon>Bacillati</taxon>
        <taxon>Bacillota</taxon>
        <taxon>Bacilli</taxon>
        <taxon>Bacillales</taxon>
        <taxon>Bacillaceae</taxon>
        <taxon>Bacillus</taxon>
        <taxon>Bacillus cereus group</taxon>
    </lineage>
</organism>